<evidence type="ECO:0000256" key="1">
    <source>
        <dbReference type="ARBA" id="ARBA00022729"/>
    </source>
</evidence>
<evidence type="ECO:0000256" key="2">
    <source>
        <dbReference type="ARBA" id="ARBA00023136"/>
    </source>
</evidence>
<evidence type="ECO:0000256" key="3">
    <source>
        <dbReference type="ARBA" id="ARBA00023139"/>
    </source>
</evidence>
<dbReference type="InterPro" id="IPR009739">
    <property type="entry name" value="LprI-like_N"/>
</dbReference>
<dbReference type="PANTHER" id="PTHR37549:SF1">
    <property type="entry name" value="LIPOPROTEIN LPRI"/>
    <property type="match status" value="1"/>
</dbReference>
<feature type="signal peptide" evidence="6">
    <location>
        <begin position="1"/>
        <end position="21"/>
    </location>
</feature>
<evidence type="ECO:0000259" key="7">
    <source>
        <dbReference type="Pfam" id="PF07007"/>
    </source>
</evidence>
<keyword evidence="2" id="KW-0472">Membrane</keyword>
<dbReference type="InterPro" id="IPR052755">
    <property type="entry name" value="Lysozyme_Inhibitor_LprI"/>
</dbReference>
<dbReference type="InterPro" id="IPR036328">
    <property type="entry name" value="MliC_sf"/>
</dbReference>
<evidence type="ECO:0000259" key="8">
    <source>
        <dbReference type="Pfam" id="PF09864"/>
    </source>
</evidence>
<feature type="domain" description="Lysozyme inhibitor LprI-like N-terminal" evidence="7">
    <location>
        <begin position="67"/>
        <end position="116"/>
    </location>
</feature>
<dbReference type="InterPro" id="IPR018660">
    <property type="entry name" value="MliC"/>
</dbReference>
<keyword evidence="10" id="KW-1185">Reference proteome</keyword>
<feature type="chain" id="PRO_5045416992" evidence="6">
    <location>
        <begin position="22"/>
        <end position="231"/>
    </location>
</feature>
<dbReference type="PANTHER" id="PTHR37549">
    <property type="entry name" value="LIPOPROTEIN LPRI"/>
    <property type="match status" value="1"/>
</dbReference>
<keyword evidence="4" id="KW-0449">Lipoprotein</keyword>
<organism evidence="9 10">
    <name type="scientific">Chromobacterium aquaticum</name>
    <dbReference type="NCBI Taxonomy" id="467180"/>
    <lineage>
        <taxon>Bacteria</taxon>
        <taxon>Pseudomonadati</taxon>
        <taxon>Pseudomonadota</taxon>
        <taxon>Betaproteobacteria</taxon>
        <taxon>Neisseriales</taxon>
        <taxon>Chromobacteriaceae</taxon>
        <taxon>Chromobacterium</taxon>
    </lineage>
</organism>
<accession>A0ABV8ZUX5</accession>
<sequence>MPGSAHRLIGLIILCPALALAAGRNDHGRGDGGHGRVADGGKPAEEATEAGAPVATDFNCDKPGNPVEAMVCQDDSLTRQDNRLEKVYAQALELAQQGRPGAESKLIAEQRRWVKSLKDCVKTEDMHMCLGDVYIMRITQLQAAWGLAPALTPLRYVCKGNATRTVLATFYRTHPPTVKLEYNGSTAILHQGLSGSGARYAAPGLELWIKGREASITWRGEPLDCSSQPSP</sequence>
<dbReference type="Pfam" id="PF09864">
    <property type="entry name" value="MliC"/>
    <property type="match status" value="1"/>
</dbReference>
<feature type="domain" description="C-type lysozyme inhibitor" evidence="8">
    <location>
        <begin position="156"/>
        <end position="221"/>
    </location>
</feature>
<dbReference type="RefSeq" id="WP_231461136.1">
    <property type="nucleotide sequence ID" value="NZ_JAJOHW010000021.1"/>
</dbReference>
<dbReference type="Pfam" id="PF07007">
    <property type="entry name" value="LprI"/>
    <property type="match status" value="1"/>
</dbReference>
<gene>
    <name evidence="9" type="ORF">ACFO0R_06435</name>
</gene>
<dbReference type="SUPFAM" id="SSF141488">
    <property type="entry name" value="YdhA-like"/>
    <property type="match status" value="1"/>
</dbReference>
<dbReference type="EMBL" id="JBHSEK010000003">
    <property type="protein sequence ID" value="MFC4489251.1"/>
    <property type="molecule type" value="Genomic_DNA"/>
</dbReference>
<evidence type="ECO:0000313" key="9">
    <source>
        <dbReference type="EMBL" id="MFC4489251.1"/>
    </source>
</evidence>
<protein>
    <submittedName>
        <fullName evidence="9">MliC family protein</fullName>
    </submittedName>
</protein>
<dbReference type="Gene3D" id="2.40.128.200">
    <property type="match status" value="1"/>
</dbReference>
<dbReference type="Proteomes" id="UP001595999">
    <property type="component" value="Unassembled WGS sequence"/>
</dbReference>
<keyword evidence="3" id="KW-0564">Palmitate</keyword>
<reference evidence="10" key="1">
    <citation type="journal article" date="2019" name="Int. J. Syst. Evol. Microbiol.">
        <title>The Global Catalogue of Microorganisms (GCM) 10K type strain sequencing project: providing services to taxonomists for standard genome sequencing and annotation.</title>
        <authorList>
            <consortium name="The Broad Institute Genomics Platform"/>
            <consortium name="The Broad Institute Genome Sequencing Center for Infectious Disease"/>
            <person name="Wu L."/>
            <person name="Ma J."/>
        </authorList>
    </citation>
    <scope>NUCLEOTIDE SEQUENCE [LARGE SCALE GENOMIC DNA]</scope>
    <source>
        <strain evidence="10">CGMCC 4.7608</strain>
    </source>
</reference>
<proteinExistence type="predicted"/>
<comment type="caution">
    <text evidence="9">The sequence shown here is derived from an EMBL/GenBank/DDBJ whole genome shotgun (WGS) entry which is preliminary data.</text>
</comment>
<evidence type="ECO:0000256" key="4">
    <source>
        <dbReference type="ARBA" id="ARBA00023288"/>
    </source>
</evidence>
<evidence type="ECO:0000256" key="6">
    <source>
        <dbReference type="SAM" id="SignalP"/>
    </source>
</evidence>
<evidence type="ECO:0000313" key="10">
    <source>
        <dbReference type="Proteomes" id="UP001595999"/>
    </source>
</evidence>
<dbReference type="Gene3D" id="1.20.1270.180">
    <property type="match status" value="1"/>
</dbReference>
<feature type="region of interest" description="Disordered" evidence="5">
    <location>
        <begin position="27"/>
        <end position="55"/>
    </location>
</feature>
<keyword evidence="1 6" id="KW-0732">Signal</keyword>
<evidence type="ECO:0000256" key="5">
    <source>
        <dbReference type="SAM" id="MobiDB-lite"/>
    </source>
</evidence>
<name>A0ABV8ZUX5_9NEIS</name>
<feature type="compositionally biased region" description="Basic and acidic residues" evidence="5">
    <location>
        <begin position="27"/>
        <end position="45"/>
    </location>
</feature>